<accession>A0A5N7CGL3</accession>
<protein>
    <submittedName>
        <fullName evidence="2">Uncharacterized protein</fullName>
    </submittedName>
</protein>
<evidence type="ECO:0000256" key="1">
    <source>
        <dbReference type="SAM" id="Phobius"/>
    </source>
</evidence>
<dbReference type="AlphaFoldDB" id="A0A5N7CGL3"/>
<evidence type="ECO:0000313" key="2">
    <source>
        <dbReference type="EMBL" id="KAE8393007.1"/>
    </source>
</evidence>
<reference evidence="2" key="1">
    <citation type="submission" date="2019-04" db="EMBL/GenBank/DDBJ databases">
        <title>Friends and foes A comparative genomics studyof 23 Aspergillus species from section Flavi.</title>
        <authorList>
            <consortium name="DOE Joint Genome Institute"/>
            <person name="Kjaerbolling I."/>
            <person name="Vesth T."/>
            <person name="Frisvad J.C."/>
            <person name="Nybo J.L."/>
            <person name="Theobald S."/>
            <person name="Kildgaard S."/>
            <person name="Isbrandt T."/>
            <person name="Kuo A."/>
            <person name="Sato A."/>
            <person name="Lyhne E.K."/>
            <person name="Kogle M.E."/>
            <person name="Wiebenga A."/>
            <person name="Kun R.S."/>
            <person name="Lubbers R.J."/>
            <person name="Makela M.R."/>
            <person name="Barry K."/>
            <person name="Chovatia M."/>
            <person name="Clum A."/>
            <person name="Daum C."/>
            <person name="Haridas S."/>
            <person name="He G."/>
            <person name="LaButti K."/>
            <person name="Lipzen A."/>
            <person name="Mondo S."/>
            <person name="Riley R."/>
            <person name="Salamov A."/>
            <person name="Simmons B.A."/>
            <person name="Magnuson J.K."/>
            <person name="Henrissat B."/>
            <person name="Mortensen U.H."/>
            <person name="Larsen T.O."/>
            <person name="Devries R.P."/>
            <person name="Grigoriev I.V."/>
            <person name="Machida M."/>
            <person name="Baker S.E."/>
            <person name="Andersen M.R."/>
        </authorList>
    </citation>
    <scope>NUCLEOTIDE SEQUENCE [LARGE SCALE GENOMIC DNA]</scope>
    <source>
        <strain evidence="2">IBT 14317</strain>
    </source>
</reference>
<gene>
    <name evidence="2" type="ORF">BDV23DRAFT_150299</name>
</gene>
<feature type="transmembrane region" description="Helical" evidence="1">
    <location>
        <begin position="21"/>
        <end position="42"/>
    </location>
</feature>
<keyword evidence="1" id="KW-0472">Membrane</keyword>
<dbReference type="Proteomes" id="UP000326877">
    <property type="component" value="Unassembled WGS sequence"/>
</dbReference>
<dbReference type="EMBL" id="ML735233">
    <property type="protein sequence ID" value="KAE8393007.1"/>
    <property type="molecule type" value="Genomic_DNA"/>
</dbReference>
<keyword evidence="1" id="KW-1133">Transmembrane helix</keyword>
<keyword evidence="1" id="KW-0812">Transmembrane</keyword>
<name>A0A5N7CGL3_PETAA</name>
<organism evidence="2">
    <name type="scientific">Petromyces alliaceus</name>
    <name type="common">Aspergillus alliaceus</name>
    <dbReference type="NCBI Taxonomy" id="209559"/>
    <lineage>
        <taxon>Eukaryota</taxon>
        <taxon>Fungi</taxon>
        <taxon>Dikarya</taxon>
        <taxon>Ascomycota</taxon>
        <taxon>Pezizomycotina</taxon>
        <taxon>Eurotiomycetes</taxon>
        <taxon>Eurotiomycetidae</taxon>
        <taxon>Eurotiales</taxon>
        <taxon>Aspergillaceae</taxon>
        <taxon>Aspergillus</taxon>
        <taxon>Aspergillus subgen. Circumdati</taxon>
    </lineage>
</organism>
<proteinExistence type="predicted"/>
<sequence>MNYTEHILYNNWLASNCTFEAMQTCLTGLLFCLICGYTIPIVHHQIHQFRMNVFQPF</sequence>